<protein>
    <submittedName>
        <fullName evidence="7">Permease</fullName>
    </submittedName>
</protein>
<dbReference type="RefSeq" id="WP_171012007.1">
    <property type="nucleotide sequence ID" value="NZ_CBCRUQ010000012.1"/>
</dbReference>
<comment type="similarity">
    <text evidence="2">Belongs to the autoinducer-2 exporter (AI-2E) (TC 2.A.86) family.</text>
</comment>
<evidence type="ECO:0000313" key="8">
    <source>
        <dbReference type="Proteomes" id="UP000308489"/>
    </source>
</evidence>
<evidence type="ECO:0000256" key="2">
    <source>
        <dbReference type="ARBA" id="ARBA00009773"/>
    </source>
</evidence>
<accession>A0A4U9RCW7</accession>
<dbReference type="PANTHER" id="PTHR21716:SF68">
    <property type="entry name" value="TRANSPORT PROTEIN YTVI-RELATED"/>
    <property type="match status" value="1"/>
</dbReference>
<feature type="transmembrane region" description="Helical" evidence="6">
    <location>
        <begin position="7"/>
        <end position="26"/>
    </location>
</feature>
<keyword evidence="5 6" id="KW-0472">Membrane</keyword>
<dbReference type="Proteomes" id="UP000308489">
    <property type="component" value="Chromosome 1"/>
</dbReference>
<dbReference type="EMBL" id="LR590481">
    <property type="protein sequence ID" value="VTQ89582.1"/>
    <property type="molecule type" value="Genomic_DNA"/>
</dbReference>
<evidence type="ECO:0000256" key="6">
    <source>
        <dbReference type="SAM" id="Phobius"/>
    </source>
</evidence>
<keyword evidence="8" id="KW-1185">Reference proteome</keyword>
<feature type="transmembrane region" description="Helical" evidence="6">
    <location>
        <begin position="294"/>
        <end position="315"/>
    </location>
</feature>
<keyword evidence="4 6" id="KW-1133">Transmembrane helix</keyword>
<organism evidence="7 8">
    <name type="scientific">Hathewaya histolytica</name>
    <name type="common">Clostridium histolyticum</name>
    <dbReference type="NCBI Taxonomy" id="1498"/>
    <lineage>
        <taxon>Bacteria</taxon>
        <taxon>Bacillati</taxon>
        <taxon>Bacillota</taxon>
        <taxon>Clostridia</taxon>
        <taxon>Eubacteriales</taxon>
        <taxon>Clostridiaceae</taxon>
        <taxon>Hathewaya</taxon>
    </lineage>
</organism>
<dbReference type="GO" id="GO:0016020">
    <property type="term" value="C:membrane"/>
    <property type="evidence" value="ECO:0007669"/>
    <property type="project" value="UniProtKB-SubCell"/>
</dbReference>
<feature type="transmembrane region" description="Helical" evidence="6">
    <location>
        <begin position="61"/>
        <end position="84"/>
    </location>
</feature>
<name>A0A4U9RCW7_HATHI</name>
<feature type="transmembrane region" description="Helical" evidence="6">
    <location>
        <begin position="143"/>
        <end position="161"/>
    </location>
</feature>
<dbReference type="PANTHER" id="PTHR21716">
    <property type="entry name" value="TRANSMEMBRANE PROTEIN"/>
    <property type="match status" value="1"/>
</dbReference>
<evidence type="ECO:0000256" key="4">
    <source>
        <dbReference type="ARBA" id="ARBA00022989"/>
    </source>
</evidence>
<feature type="transmembrane region" description="Helical" evidence="6">
    <location>
        <begin position="32"/>
        <end position="49"/>
    </location>
</feature>
<reference evidence="7 8" key="1">
    <citation type="submission" date="2019-05" db="EMBL/GenBank/DDBJ databases">
        <authorList>
            <consortium name="Pathogen Informatics"/>
        </authorList>
    </citation>
    <scope>NUCLEOTIDE SEQUENCE [LARGE SCALE GENOMIC DNA]</scope>
    <source>
        <strain evidence="7 8">NCTC503</strain>
    </source>
</reference>
<gene>
    <name evidence="7" type="ORF">NCTC503_01434</name>
</gene>
<dbReference type="Pfam" id="PF01594">
    <property type="entry name" value="AI-2E_transport"/>
    <property type="match status" value="1"/>
</dbReference>
<feature type="transmembrane region" description="Helical" evidence="6">
    <location>
        <begin position="191"/>
        <end position="213"/>
    </location>
</feature>
<evidence type="ECO:0000256" key="5">
    <source>
        <dbReference type="ARBA" id="ARBA00023136"/>
    </source>
</evidence>
<dbReference type="KEGG" id="hhw:NCTC503_01434"/>
<dbReference type="InterPro" id="IPR002549">
    <property type="entry name" value="AI-2E-like"/>
</dbReference>
<keyword evidence="3 6" id="KW-0812">Transmembrane</keyword>
<proteinExistence type="inferred from homology"/>
<feature type="transmembrane region" description="Helical" evidence="6">
    <location>
        <begin position="254"/>
        <end position="274"/>
    </location>
</feature>
<evidence type="ECO:0000256" key="3">
    <source>
        <dbReference type="ARBA" id="ARBA00022692"/>
    </source>
</evidence>
<sequence>MLNSYKKLLVSIFLFFLLCIIFRLLGRYFQPLFIMIFLIILIKPIYRFLCKVRFLNHKLKVIISLLIVNIFFLGILLRIGNILIRNYNILIEGFYYIIGIYKNICKNILSKNNNLNLIFHMLKPNKINFLNGNIIKHGAESTTSFLFSYFISNIMTYFILADKEKILDFSKHVFPEKVIATIYKSLKTLSFILIIEIKLMIICTFITTIGFYMLGLNNFFSMGILCGILDILPYVGTIFIFLPIILYGIIIKDYLRVIGFICLYLLILILRQILETKYLSKSFQIHPLATIISVYIFIKFTGIIGFFLGPMYIIIIKEIINLGDQ</sequence>
<evidence type="ECO:0000313" key="7">
    <source>
        <dbReference type="EMBL" id="VTQ89582.1"/>
    </source>
</evidence>
<feature type="transmembrane region" description="Helical" evidence="6">
    <location>
        <begin position="219"/>
        <end position="242"/>
    </location>
</feature>
<evidence type="ECO:0000256" key="1">
    <source>
        <dbReference type="ARBA" id="ARBA00004141"/>
    </source>
</evidence>
<dbReference type="GO" id="GO:0055085">
    <property type="term" value="P:transmembrane transport"/>
    <property type="evidence" value="ECO:0007669"/>
    <property type="project" value="TreeGrafter"/>
</dbReference>
<comment type="subcellular location">
    <subcellularLocation>
        <location evidence="1">Membrane</location>
        <topology evidence="1">Multi-pass membrane protein</topology>
    </subcellularLocation>
</comment>
<dbReference type="AlphaFoldDB" id="A0A4U9RCW7"/>